<reference evidence="5" key="1">
    <citation type="submission" date="2021-01" db="EMBL/GenBank/DDBJ databases">
        <title>Description of Breznakiella homolactica.</title>
        <authorList>
            <person name="Song Y."/>
            <person name="Brune A."/>
        </authorList>
    </citation>
    <scope>NUCLEOTIDE SEQUENCE</scope>
    <source>
        <strain evidence="5">RmG30</strain>
    </source>
</reference>
<comment type="cofactor">
    <cofactor evidence="1">
        <name>thiamine diphosphate</name>
        <dbReference type="ChEBI" id="CHEBI:58937"/>
    </cofactor>
</comment>
<keyword evidence="3" id="KW-0786">Thiamine pyrophosphate</keyword>
<sequence>MAQFTIPAFDNAGEMRYQMGHKLLSMVKENPAVMAVDADLRSSTGLHIVDHFYPDRVVKVGIAEQNLMAVSAGLSQEGFIPFPCTFDAFCRRFMDQLYVSVCYSNLNVKIIGSYAGLFTGKAGATHQSDKELSLLLRIPNLTVIEPGFNMEMEQAMDAAAAMQGPCYLRLVRCKVNYNEAHDGYQFKIGKGVTIEAPSQNRADIGLLCTGFMVRTAKYAAKKLRDLGYSVRIDHHPSLKPFDTELLDIMADSVSAMVTLENHCTSGGLFSLVAEHCISHGKYLPVLPIGTDPGDFIHTGHENDLMHRYKMTSDDVVARAVEAVKAAK</sequence>
<dbReference type="Proteomes" id="UP000595917">
    <property type="component" value="Chromosome"/>
</dbReference>
<dbReference type="InterPro" id="IPR033248">
    <property type="entry name" value="Transketolase_C"/>
</dbReference>
<dbReference type="InterPro" id="IPR005475">
    <property type="entry name" value="Transketolase-like_Pyr-bd"/>
</dbReference>
<dbReference type="FunFam" id="3.40.50.970:FF:000129">
    <property type="entry name" value="Transketolase"/>
    <property type="match status" value="1"/>
</dbReference>
<dbReference type="CDD" id="cd07033">
    <property type="entry name" value="TPP_PYR_DXS_TK_like"/>
    <property type="match status" value="1"/>
</dbReference>
<dbReference type="Pfam" id="PF02780">
    <property type="entry name" value="Transketolase_C"/>
    <property type="match status" value="1"/>
</dbReference>
<dbReference type="InterPro" id="IPR029061">
    <property type="entry name" value="THDP-binding"/>
</dbReference>
<name>A0A7T7XNL9_9SPIR</name>
<keyword evidence="6" id="KW-1185">Reference proteome</keyword>
<accession>A0A7T7XNL9</accession>
<protein>
    <recommendedName>
        <fullName evidence="4">Transketolase-like pyrimidine-binding domain-containing protein</fullName>
    </recommendedName>
</protein>
<dbReference type="KEGG" id="bhc:JFL75_01605"/>
<dbReference type="SUPFAM" id="SSF52922">
    <property type="entry name" value="TK C-terminal domain-like"/>
    <property type="match status" value="1"/>
</dbReference>
<evidence type="ECO:0000259" key="4">
    <source>
        <dbReference type="SMART" id="SM00861"/>
    </source>
</evidence>
<dbReference type="PANTHER" id="PTHR43825">
    <property type="entry name" value="PYRUVATE DEHYDROGENASE E1 COMPONENT"/>
    <property type="match status" value="1"/>
</dbReference>
<dbReference type="Gene3D" id="3.40.50.970">
    <property type="match status" value="1"/>
</dbReference>
<dbReference type="SMART" id="SM00861">
    <property type="entry name" value="Transket_pyr"/>
    <property type="match status" value="1"/>
</dbReference>
<comment type="similarity">
    <text evidence="2">Belongs to the transketolase family.</text>
</comment>
<evidence type="ECO:0000313" key="5">
    <source>
        <dbReference type="EMBL" id="QQO09641.1"/>
    </source>
</evidence>
<dbReference type="SUPFAM" id="SSF52518">
    <property type="entry name" value="Thiamin diphosphate-binding fold (THDP-binding)"/>
    <property type="match status" value="1"/>
</dbReference>
<evidence type="ECO:0000256" key="2">
    <source>
        <dbReference type="ARBA" id="ARBA00007131"/>
    </source>
</evidence>
<gene>
    <name evidence="5" type="ORF">JFL75_01605</name>
</gene>
<dbReference type="EMBL" id="CP067089">
    <property type="protein sequence ID" value="QQO09641.1"/>
    <property type="molecule type" value="Genomic_DNA"/>
</dbReference>
<dbReference type="PANTHER" id="PTHR43825:SF1">
    <property type="entry name" value="TRANSKETOLASE-LIKE PYRIMIDINE-BINDING DOMAIN-CONTAINING PROTEIN"/>
    <property type="match status" value="1"/>
</dbReference>
<organism evidence="5 6">
    <name type="scientific">Breznakiella homolactica</name>
    <dbReference type="NCBI Taxonomy" id="2798577"/>
    <lineage>
        <taxon>Bacteria</taxon>
        <taxon>Pseudomonadati</taxon>
        <taxon>Spirochaetota</taxon>
        <taxon>Spirochaetia</taxon>
        <taxon>Spirochaetales</taxon>
        <taxon>Breznakiellaceae</taxon>
        <taxon>Breznakiella</taxon>
    </lineage>
</organism>
<dbReference type="Gene3D" id="3.40.50.920">
    <property type="match status" value="1"/>
</dbReference>
<dbReference type="InterPro" id="IPR009014">
    <property type="entry name" value="Transketo_C/PFOR_II"/>
</dbReference>
<dbReference type="InterPro" id="IPR051157">
    <property type="entry name" value="PDH/Transketolase"/>
</dbReference>
<evidence type="ECO:0000256" key="3">
    <source>
        <dbReference type="ARBA" id="ARBA00023052"/>
    </source>
</evidence>
<dbReference type="Pfam" id="PF02779">
    <property type="entry name" value="Transket_pyr"/>
    <property type="match status" value="1"/>
</dbReference>
<proteinExistence type="inferred from homology"/>
<evidence type="ECO:0000313" key="6">
    <source>
        <dbReference type="Proteomes" id="UP000595917"/>
    </source>
</evidence>
<dbReference type="AlphaFoldDB" id="A0A7T7XNL9"/>
<evidence type="ECO:0000256" key="1">
    <source>
        <dbReference type="ARBA" id="ARBA00001964"/>
    </source>
</evidence>
<dbReference type="RefSeq" id="WP_215626944.1">
    <property type="nucleotide sequence ID" value="NZ_CP067089.2"/>
</dbReference>
<feature type="domain" description="Transketolase-like pyrimidine-binding" evidence="4">
    <location>
        <begin position="13"/>
        <end position="177"/>
    </location>
</feature>